<evidence type="ECO:0000313" key="2">
    <source>
        <dbReference type="Proteomes" id="UP000431451"/>
    </source>
</evidence>
<dbReference type="EMBL" id="UWJD01000001">
    <property type="protein sequence ID" value="VCT82768.1"/>
    <property type="molecule type" value="Genomic_DNA"/>
</dbReference>
<dbReference type="AlphaFoldDB" id="A0A650LPN6"/>
<protein>
    <submittedName>
        <fullName evidence="1">Uncharacterized protein</fullName>
    </submittedName>
</protein>
<evidence type="ECO:0000313" key="1">
    <source>
        <dbReference type="EMBL" id="VCT82768.1"/>
    </source>
</evidence>
<dbReference type="Proteomes" id="UP000431451">
    <property type="component" value="Unassembled WGS sequence"/>
</dbReference>
<accession>A0A650LPN6</accession>
<reference evidence="1 2" key="1">
    <citation type="submission" date="2018-06" db="EMBL/GenBank/DDBJ databases">
        <authorList>
            <consortium name="IHU Genomes"/>
        </authorList>
    </citation>
    <scope>NUCLEOTIDE SEQUENCE [LARGE SCALE GENOMIC DNA]</scope>
    <source>
        <strain evidence="1 2">NEC25</strain>
    </source>
</reference>
<sequence>MYKLGAIKSYNIFDAPYFLIFSRIIDIKTSNDYNKK</sequence>
<name>A0A650LPN6_9CLOT</name>
<organism evidence="1 2">
    <name type="scientific">Clostridium neonatale</name>
    <dbReference type="NCBI Taxonomy" id="137838"/>
    <lineage>
        <taxon>Bacteria</taxon>
        <taxon>Bacillati</taxon>
        <taxon>Bacillota</taxon>
        <taxon>Clostridia</taxon>
        <taxon>Eubacteriales</taxon>
        <taxon>Clostridiaceae</taxon>
        <taxon>Clostridium</taxon>
    </lineage>
</organism>
<gene>
    <name evidence="1" type="ORF">CNEONATNEC25_00328</name>
</gene>
<proteinExistence type="predicted"/>